<dbReference type="Proteomes" id="UP001158576">
    <property type="component" value="Chromosome PAR"/>
</dbReference>
<keyword evidence="2" id="KW-1185">Reference proteome</keyword>
<gene>
    <name evidence="1" type="ORF">OKIOD_LOCUS1120</name>
</gene>
<evidence type="ECO:0000313" key="2">
    <source>
        <dbReference type="Proteomes" id="UP001158576"/>
    </source>
</evidence>
<reference evidence="1 2" key="1">
    <citation type="submission" date="2021-04" db="EMBL/GenBank/DDBJ databases">
        <authorList>
            <person name="Bliznina A."/>
        </authorList>
    </citation>
    <scope>NUCLEOTIDE SEQUENCE [LARGE SCALE GENOMIC DNA]</scope>
</reference>
<dbReference type="EMBL" id="OU015568">
    <property type="protein sequence ID" value="CAG5080375.1"/>
    <property type="molecule type" value="Genomic_DNA"/>
</dbReference>
<organism evidence="1 2">
    <name type="scientific">Oikopleura dioica</name>
    <name type="common">Tunicate</name>
    <dbReference type="NCBI Taxonomy" id="34765"/>
    <lineage>
        <taxon>Eukaryota</taxon>
        <taxon>Metazoa</taxon>
        <taxon>Chordata</taxon>
        <taxon>Tunicata</taxon>
        <taxon>Appendicularia</taxon>
        <taxon>Copelata</taxon>
        <taxon>Oikopleuridae</taxon>
        <taxon>Oikopleura</taxon>
    </lineage>
</organism>
<sequence>MWDRSSNNRKCPDDCDAKYLYRRDIYCDLTIKSSGKPITYKINYFDVHPDCGDYLQIGDSVKCMTVIL</sequence>
<proteinExistence type="predicted"/>
<evidence type="ECO:0000313" key="1">
    <source>
        <dbReference type="EMBL" id="CAG5080375.1"/>
    </source>
</evidence>
<protein>
    <submittedName>
        <fullName evidence="1">Oidioi.mRNA.OKI2018_I69.PAR.g9562.t1.cds</fullName>
    </submittedName>
</protein>
<name>A0ABN7RQE8_OIKDI</name>
<accession>A0ABN7RQE8</accession>